<dbReference type="RefSeq" id="WP_087032891.1">
    <property type="nucleotide sequence ID" value="NZ_FJNE01000003.1"/>
</dbReference>
<dbReference type="STRING" id="140314.SAMN04488076_1159"/>
<evidence type="ECO:0000313" key="3">
    <source>
        <dbReference type="Proteomes" id="UP000242754"/>
    </source>
</evidence>
<keyword evidence="2" id="KW-0808">Transferase</keyword>
<dbReference type="AlphaFoldDB" id="A0A143YIL5"/>
<dbReference type="SUPFAM" id="SSF55729">
    <property type="entry name" value="Acyl-CoA N-acyltransferases (Nat)"/>
    <property type="match status" value="1"/>
</dbReference>
<protein>
    <submittedName>
        <fullName evidence="2">Acyl-coa n-acyltransferase</fullName>
    </submittedName>
</protein>
<feature type="domain" description="N-acetyltransferase" evidence="1">
    <location>
        <begin position="5"/>
        <end position="145"/>
    </location>
</feature>
<dbReference type="PROSITE" id="PS51186">
    <property type="entry name" value="GNAT"/>
    <property type="match status" value="1"/>
</dbReference>
<dbReference type="InterPro" id="IPR000182">
    <property type="entry name" value="GNAT_dom"/>
</dbReference>
<dbReference type="InterPro" id="IPR039143">
    <property type="entry name" value="GNPNAT1-like"/>
</dbReference>
<evidence type="ECO:0000313" key="2">
    <source>
        <dbReference type="EMBL" id="CZQ91543.1"/>
    </source>
</evidence>
<dbReference type="Gene3D" id="3.40.630.30">
    <property type="match status" value="1"/>
</dbReference>
<dbReference type="Proteomes" id="UP000242754">
    <property type="component" value="Unassembled WGS sequence"/>
</dbReference>
<accession>A0A143YIL5</accession>
<name>A0A143YIL5_9LACT</name>
<organism evidence="2 3">
    <name type="scientific">Trichococcus palustris</name>
    <dbReference type="NCBI Taxonomy" id="140314"/>
    <lineage>
        <taxon>Bacteria</taxon>
        <taxon>Bacillati</taxon>
        <taxon>Bacillota</taxon>
        <taxon>Bacilli</taxon>
        <taxon>Lactobacillales</taxon>
        <taxon>Carnobacteriaceae</taxon>
        <taxon>Trichococcus</taxon>
    </lineage>
</organism>
<dbReference type="OrthoDB" id="9796171at2"/>
<keyword evidence="2" id="KW-0012">Acyltransferase</keyword>
<sequence length="145" mass="16908">MLQFQWTQDLQSKTYKDALAIRKEVFVGEQHVSEEIEIDELEGKTLHLVGYEGTLPVATARIFPMEKGKYKVQRVAIRKEARKKNYGKLLMEEVEKHVQLLNGHKLFLGAQNHALPFYEKLGFHVCSEEYEEAGILHHDMEKILR</sequence>
<evidence type="ECO:0000259" key="1">
    <source>
        <dbReference type="PROSITE" id="PS51186"/>
    </source>
</evidence>
<keyword evidence="3" id="KW-1185">Reference proteome</keyword>
<gene>
    <name evidence="2" type="ORF">Tpal_1427</name>
</gene>
<dbReference type="Pfam" id="PF13673">
    <property type="entry name" value="Acetyltransf_10"/>
    <property type="match status" value="1"/>
</dbReference>
<dbReference type="InterPro" id="IPR016181">
    <property type="entry name" value="Acyl_CoA_acyltransferase"/>
</dbReference>
<dbReference type="PANTHER" id="PTHR13355:SF11">
    <property type="entry name" value="GLUCOSAMINE 6-PHOSPHATE N-ACETYLTRANSFERASE"/>
    <property type="match status" value="1"/>
</dbReference>
<dbReference type="PANTHER" id="PTHR13355">
    <property type="entry name" value="GLUCOSAMINE 6-PHOSPHATE N-ACETYLTRANSFERASE"/>
    <property type="match status" value="1"/>
</dbReference>
<reference evidence="2 3" key="1">
    <citation type="submission" date="2016-02" db="EMBL/GenBank/DDBJ databases">
        <authorList>
            <person name="Wen L."/>
            <person name="He K."/>
            <person name="Yang H."/>
        </authorList>
    </citation>
    <scope>NUCLEOTIDE SEQUENCE [LARGE SCALE GENOMIC DNA]</scope>
    <source>
        <strain evidence="2">Trichococcus palustris</strain>
    </source>
</reference>
<dbReference type="CDD" id="cd04301">
    <property type="entry name" value="NAT_SF"/>
    <property type="match status" value="1"/>
</dbReference>
<dbReference type="EMBL" id="FJNE01000003">
    <property type="protein sequence ID" value="CZQ91543.1"/>
    <property type="molecule type" value="Genomic_DNA"/>
</dbReference>
<proteinExistence type="predicted"/>
<dbReference type="GO" id="GO:0004343">
    <property type="term" value="F:glucosamine 6-phosphate N-acetyltransferase activity"/>
    <property type="evidence" value="ECO:0007669"/>
    <property type="project" value="TreeGrafter"/>
</dbReference>